<dbReference type="PANTHER" id="PTHR13847:SF260">
    <property type="entry name" value="FAD DEPENDENT OXIDOREDUCTASE DOMAIN-CONTAINING PROTEIN"/>
    <property type="match status" value="1"/>
</dbReference>
<evidence type="ECO:0000256" key="1">
    <source>
        <dbReference type="SAM" id="MobiDB-lite"/>
    </source>
</evidence>
<reference evidence="3" key="1">
    <citation type="submission" date="2021-01" db="EMBL/GenBank/DDBJ databases">
        <authorList>
            <person name="Corre E."/>
            <person name="Pelletier E."/>
            <person name="Niang G."/>
            <person name="Scheremetjew M."/>
            <person name="Finn R."/>
            <person name="Kale V."/>
            <person name="Holt S."/>
            <person name="Cochrane G."/>
            <person name="Meng A."/>
            <person name="Brown T."/>
            <person name="Cohen L."/>
        </authorList>
    </citation>
    <scope>NUCLEOTIDE SEQUENCE</scope>
    <source>
        <strain evidence="3">CCMP 2712</strain>
    </source>
</reference>
<feature type="region of interest" description="Disordered" evidence="1">
    <location>
        <begin position="349"/>
        <end position="377"/>
    </location>
</feature>
<sequence>MASCAPFTVNETEGERGWSSKFPPPGATGRCGRHMWPATDATDGRGEFEMNAVEEIRQYVRSRGLEACCLDFPGSIELAIDEEELELIRSGHGEFWDEEKVTEVLGCRPGSFRGGMFHAGGGKVSPLVLRDALLQDAIDRGARLLSSCVVERIEEKDDRVVLHTCMKTIEVEKVIVCSNAWIPQILSEYESIIRPTCDVVLMTRPLPPAWKFGFTAGDDQWYGMQMQDGRIFLGGASRECECLSLESERNVNEDASRQLRDFMSKFPFLSESDIEAEWTGLIAETPDLRPVVGAVPGRKRVWVCGGFSGHGMPVSCSLARETAEMALRGERRSDKKYVSCLDAARFHRSQNKLPPLHDPGRGEEEEEAREDAREEELEEDIDQLFRELGEKRGVALMDALKPRIEAPLPPLQPAVRGLCEMHQEGTKQG</sequence>
<evidence type="ECO:0000259" key="2">
    <source>
        <dbReference type="Pfam" id="PF01266"/>
    </source>
</evidence>
<evidence type="ECO:0000313" key="3">
    <source>
        <dbReference type="EMBL" id="CAE2269564.1"/>
    </source>
</evidence>
<organism evidence="3">
    <name type="scientific">Guillardia theta</name>
    <name type="common">Cryptophyte</name>
    <name type="synonym">Cryptomonas phi</name>
    <dbReference type="NCBI Taxonomy" id="55529"/>
    <lineage>
        <taxon>Eukaryota</taxon>
        <taxon>Cryptophyceae</taxon>
        <taxon>Pyrenomonadales</taxon>
        <taxon>Geminigeraceae</taxon>
        <taxon>Guillardia</taxon>
    </lineage>
</organism>
<name>A0A7S4JP78_GUITH</name>
<dbReference type="Gene3D" id="3.50.50.60">
    <property type="entry name" value="FAD/NAD(P)-binding domain"/>
    <property type="match status" value="1"/>
</dbReference>
<feature type="compositionally biased region" description="Acidic residues" evidence="1">
    <location>
        <begin position="363"/>
        <end position="377"/>
    </location>
</feature>
<dbReference type="Gene3D" id="3.30.9.10">
    <property type="entry name" value="D-Amino Acid Oxidase, subunit A, domain 2"/>
    <property type="match status" value="1"/>
</dbReference>
<feature type="region of interest" description="Disordered" evidence="1">
    <location>
        <begin position="1"/>
        <end position="32"/>
    </location>
</feature>
<dbReference type="EMBL" id="HBKN01008531">
    <property type="protein sequence ID" value="CAE2269564.1"/>
    <property type="molecule type" value="Transcribed_RNA"/>
</dbReference>
<dbReference type="InterPro" id="IPR036188">
    <property type="entry name" value="FAD/NAD-bd_sf"/>
</dbReference>
<protein>
    <recommendedName>
        <fullName evidence="2">FAD dependent oxidoreductase domain-containing protein</fullName>
    </recommendedName>
</protein>
<gene>
    <name evidence="3" type="ORF">GTHE00462_LOCUS6679</name>
</gene>
<accession>A0A7S4JP78</accession>
<dbReference type="Pfam" id="PF01266">
    <property type="entry name" value="DAO"/>
    <property type="match status" value="1"/>
</dbReference>
<dbReference type="InterPro" id="IPR006076">
    <property type="entry name" value="FAD-dep_OxRdtase"/>
</dbReference>
<dbReference type="AlphaFoldDB" id="A0A7S4JP78"/>
<dbReference type="PANTHER" id="PTHR13847">
    <property type="entry name" value="SARCOSINE DEHYDROGENASE-RELATED"/>
    <property type="match status" value="1"/>
</dbReference>
<proteinExistence type="predicted"/>
<dbReference type="GO" id="GO:0005737">
    <property type="term" value="C:cytoplasm"/>
    <property type="evidence" value="ECO:0007669"/>
    <property type="project" value="TreeGrafter"/>
</dbReference>
<dbReference type="SUPFAM" id="SSF51905">
    <property type="entry name" value="FAD/NAD(P)-binding domain"/>
    <property type="match status" value="1"/>
</dbReference>
<feature type="domain" description="FAD dependent oxidoreductase" evidence="2">
    <location>
        <begin position="24"/>
        <end position="325"/>
    </location>
</feature>